<keyword evidence="4" id="KW-1185">Reference proteome</keyword>
<reference evidence="3 4" key="1">
    <citation type="submission" date="2020-04" db="EMBL/GenBank/DDBJ databases">
        <title>Genome sequencing of novel species.</title>
        <authorList>
            <person name="Heo J."/>
            <person name="Kim S.-J."/>
            <person name="Kim J.-S."/>
            <person name="Hong S.-B."/>
            <person name="Kwon S.-W."/>
        </authorList>
    </citation>
    <scope>NUCLEOTIDE SEQUENCE [LARGE SCALE GENOMIC DNA]</scope>
    <source>
        <strain evidence="3 4">F39-2</strain>
    </source>
</reference>
<dbReference type="PANTHER" id="PTHR42899">
    <property type="entry name" value="SPERMATOGENESIS-ASSOCIATED PROTEIN 20"/>
    <property type="match status" value="1"/>
</dbReference>
<feature type="chain" id="PRO_5029727361" evidence="1">
    <location>
        <begin position="19"/>
        <end position="430"/>
    </location>
</feature>
<feature type="domain" description="Thioredoxin" evidence="2">
    <location>
        <begin position="12"/>
        <end position="150"/>
    </location>
</feature>
<dbReference type="Gene3D" id="3.40.30.10">
    <property type="entry name" value="Glutaredoxin"/>
    <property type="match status" value="1"/>
</dbReference>
<dbReference type="InterPro" id="IPR004879">
    <property type="entry name" value="Ssp411-like_TRX"/>
</dbReference>
<dbReference type="SUPFAM" id="SSF52833">
    <property type="entry name" value="Thioredoxin-like"/>
    <property type="match status" value="1"/>
</dbReference>
<name>A0A7L5DZY9_9SPHI</name>
<dbReference type="PROSITE" id="PS51352">
    <property type="entry name" value="THIOREDOXIN_2"/>
    <property type="match status" value="1"/>
</dbReference>
<protein>
    <submittedName>
        <fullName evidence="3">DUF255 domain-containing protein</fullName>
    </submittedName>
</protein>
<dbReference type="Pfam" id="PF03190">
    <property type="entry name" value="Thioredox_DsbH"/>
    <property type="match status" value="1"/>
</dbReference>
<evidence type="ECO:0000313" key="3">
    <source>
        <dbReference type="EMBL" id="QJD96341.1"/>
    </source>
</evidence>
<gene>
    <name evidence="3" type="ORF">HH214_10920</name>
</gene>
<dbReference type="RefSeq" id="WP_169607603.1">
    <property type="nucleotide sequence ID" value="NZ_CP051682.1"/>
</dbReference>
<dbReference type="AlphaFoldDB" id="A0A7L5DZY9"/>
<dbReference type="Proteomes" id="UP000503278">
    <property type="component" value="Chromosome"/>
</dbReference>
<evidence type="ECO:0000259" key="2">
    <source>
        <dbReference type="PROSITE" id="PS51352"/>
    </source>
</evidence>
<dbReference type="EMBL" id="CP051682">
    <property type="protein sequence ID" value="QJD96341.1"/>
    <property type="molecule type" value="Genomic_DNA"/>
</dbReference>
<organism evidence="3 4">
    <name type="scientific">Mucilaginibacter robiniae</name>
    <dbReference type="NCBI Taxonomy" id="2728022"/>
    <lineage>
        <taxon>Bacteria</taxon>
        <taxon>Pseudomonadati</taxon>
        <taxon>Bacteroidota</taxon>
        <taxon>Sphingobacteriia</taxon>
        <taxon>Sphingobacteriales</taxon>
        <taxon>Sphingobacteriaceae</taxon>
        <taxon>Mucilaginibacter</taxon>
    </lineage>
</organism>
<dbReference type="PANTHER" id="PTHR42899:SF1">
    <property type="entry name" value="SPERMATOGENESIS-ASSOCIATED PROTEIN 20"/>
    <property type="match status" value="1"/>
</dbReference>
<feature type="signal peptide" evidence="1">
    <location>
        <begin position="1"/>
        <end position="18"/>
    </location>
</feature>
<keyword evidence="1" id="KW-0732">Signal</keyword>
<proteinExistence type="predicted"/>
<evidence type="ECO:0000256" key="1">
    <source>
        <dbReference type="SAM" id="SignalP"/>
    </source>
</evidence>
<dbReference type="InterPro" id="IPR024705">
    <property type="entry name" value="Ssp411"/>
</dbReference>
<evidence type="ECO:0000313" key="4">
    <source>
        <dbReference type="Proteomes" id="UP000503278"/>
    </source>
</evidence>
<dbReference type="InterPro" id="IPR036249">
    <property type="entry name" value="Thioredoxin-like_sf"/>
</dbReference>
<sequence length="430" mass="48448">MKNLFIILLLLTSGLTKAQPFKGIKFEHGLTWAQIKAKARQQNKYIFLDAYTSDCVPCKVMAKEVFPQQKVGDFFNANFINVSVQLDVSKRDNPEIKRWYRDARLIKATYPIHAYPTFLFLNPQGDLVHTQEGAILNPDEFIAKAQSALNPITQYATLKKQYEQGKRDSTFLLTLSCAALQANDWKFIPTITNTYLATQNNLLTDENLKFVLAGTTKSTDPGFNILRRSGTQADAVLGKGKSAEKVRNIVFQEVVFPEVMQDGKITDLGWGMAMYSGQAVENVNWADVKTKLDAQYPDLSEAVLLSSKPTYYQFIHNWPRFCQSVTAYLASPYADGLNPDYLSSYAENVFRSTDDTTCLKTALSWCDKLLVGAGTHNVGYLYTYSHLQYKLGKKEEAITAMEKAYKAAVKGQNEVLATELDKMKKGEKTW</sequence>
<accession>A0A7L5DZY9</accession>
<dbReference type="InterPro" id="IPR013766">
    <property type="entry name" value="Thioredoxin_domain"/>
</dbReference>
<dbReference type="KEGG" id="mrob:HH214_10920"/>